<evidence type="ECO:0000256" key="1">
    <source>
        <dbReference type="SAM" id="MobiDB-lite"/>
    </source>
</evidence>
<dbReference type="KEGG" id="nani:NCTC12227_01529"/>
<feature type="region of interest" description="Disordered" evidence="1">
    <location>
        <begin position="73"/>
        <end position="97"/>
    </location>
</feature>
<feature type="chain" id="PRO_5018595955" description="Lipoprotein" evidence="2">
    <location>
        <begin position="28"/>
        <end position="180"/>
    </location>
</feature>
<proteinExistence type="predicted"/>
<keyword evidence="4" id="KW-1185">Reference proteome</keyword>
<dbReference type="OrthoDB" id="8607369at2"/>
<dbReference type="Proteomes" id="UP000268229">
    <property type="component" value="Chromosome"/>
</dbReference>
<evidence type="ECO:0008006" key="5">
    <source>
        <dbReference type="Google" id="ProtNLM"/>
    </source>
</evidence>
<organism evidence="3 4">
    <name type="scientific">Neisseria animaloris</name>
    <dbReference type="NCBI Taxonomy" id="326522"/>
    <lineage>
        <taxon>Bacteria</taxon>
        <taxon>Pseudomonadati</taxon>
        <taxon>Pseudomonadota</taxon>
        <taxon>Betaproteobacteria</taxon>
        <taxon>Neisseriales</taxon>
        <taxon>Neisseriaceae</taxon>
        <taxon>Neisseria</taxon>
    </lineage>
</organism>
<accession>A0A3S5A4M8</accession>
<gene>
    <name evidence="3" type="ORF">NCTC12227_01529</name>
</gene>
<sequence length="180" mass="19821">MIFGFINSQKHRCLGICLSVAALTACAHIDEQPAAAAVQSGKQEAANQFGKELKVTPSSARPERHYSVKKMSHQAKQIASESGRGSPSRAVSSVTPVVSSEKVAASARQYEAKIRQNPPVKDVEDLDETEREELLKKTLPMIGQYGNLDSTGLGTHPRVEGEVYQSNRRLIYHIEYLEEE</sequence>
<reference evidence="3 4" key="1">
    <citation type="submission" date="2018-12" db="EMBL/GenBank/DDBJ databases">
        <authorList>
            <consortium name="Pathogen Informatics"/>
        </authorList>
    </citation>
    <scope>NUCLEOTIDE SEQUENCE [LARGE SCALE GENOMIC DNA]</scope>
    <source>
        <strain evidence="3 4">NCTC12227</strain>
    </source>
</reference>
<keyword evidence="2" id="KW-0732">Signal</keyword>
<name>A0A3S5A4M8_9NEIS</name>
<protein>
    <recommendedName>
        <fullName evidence="5">Lipoprotein</fullName>
    </recommendedName>
</protein>
<dbReference type="RefSeq" id="WP_107879494.1">
    <property type="nucleotide sequence ID" value="NZ_LR134516.1"/>
</dbReference>
<feature type="signal peptide" evidence="2">
    <location>
        <begin position="1"/>
        <end position="27"/>
    </location>
</feature>
<dbReference type="EMBL" id="LR134516">
    <property type="protein sequence ID" value="VEJ21772.1"/>
    <property type="molecule type" value="Genomic_DNA"/>
</dbReference>
<evidence type="ECO:0000313" key="3">
    <source>
        <dbReference type="EMBL" id="VEJ21772.1"/>
    </source>
</evidence>
<evidence type="ECO:0000256" key="2">
    <source>
        <dbReference type="SAM" id="SignalP"/>
    </source>
</evidence>
<evidence type="ECO:0000313" key="4">
    <source>
        <dbReference type="Proteomes" id="UP000268229"/>
    </source>
</evidence>
<feature type="compositionally biased region" description="Polar residues" evidence="1">
    <location>
        <begin position="74"/>
        <end position="97"/>
    </location>
</feature>
<dbReference type="STRING" id="326522.BWD08_09410"/>
<dbReference type="AlphaFoldDB" id="A0A3S5A4M8"/>